<accession>A0A1M4Y4E6</accession>
<dbReference type="Gene3D" id="3.40.50.2000">
    <property type="entry name" value="Glycogen Phosphorylase B"/>
    <property type="match status" value="1"/>
</dbReference>
<organism evidence="2 3">
    <name type="scientific">Marinitoga hydrogenitolerans (strain DSM 16785 / JCM 12826 / AT1271)</name>
    <dbReference type="NCBI Taxonomy" id="1122195"/>
    <lineage>
        <taxon>Bacteria</taxon>
        <taxon>Thermotogati</taxon>
        <taxon>Thermotogota</taxon>
        <taxon>Thermotogae</taxon>
        <taxon>Petrotogales</taxon>
        <taxon>Petrotogaceae</taxon>
        <taxon>Marinitoga</taxon>
    </lineage>
</organism>
<comment type="caution">
    <text evidence="2">The sequence shown here is derived from an EMBL/GenBank/DDBJ whole genome shotgun (WGS) entry which is preliminary data.</text>
</comment>
<keyword evidence="3" id="KW-1185">Reference proteome</keyword>
<keyword evidence="2" id="KW-0808">Transferase</keyword>
<dbReference type="Pfam" id="PF22059">
    <property type="entry name" value="GumK_N"/>
    <property type="match status" value="1"/>
</dbReference>
<dbReference type="AlphaFoldDB" id="A0A1M4Y4E6"/>
<gene>
    <name evidence="2" type="ORF">SAMN02745164_01590</name>
</gene>
<proteinExistence type="predicted"/>
<feature type="domain" description="Glucuronosyltransferase GumK N-terminal" evidence="1">
    <location>
        <begin position="19"/>
        <end position="168"/>
    </location>
</feature>
<dbReference type="RefSeq" id="WP_072865206.1">
    <property type="nucleotide sequence ID" value="NZ_FQUI01000027.1"/>
</dbReference>
<dbReference type="OrthoDB" id="9816564at2"/>
<name>A0A1M4Y4E6_MARH1</name>
<evidence type="ECO:0000313" key="3">
    <source>
        <dbReference type="Proteomes" id="UP000184334"/>
    </source>
</evidence>
<dbReference type="GO" id="GO:0016740">
    <property type="term" value="F:transferase activity"/>
    <property type="evidence" value="ECO:0007669"/>
    <property type="project" value="UniProtKB-KW"/>
</dbReference>
<dbReference type="Pfam" id="PF13692">
    <property type="entry name" value="Glyco_trans_1_4"/>
    <property type="match status" value="1"/>
</dbReference>
<sequence length="375" mass="44625">MKNVLIIGYMEFQPNMQRGISLITEAFAENEYNVVYLSFPTYFPHLIIKSKRNLLKGTIHKYNKSIVSNKTVLCKVPYFFNKKYIKWSFLFPVYEKSHAKPLLNFIKKNKFDIIVIESGKAVFLAKYLKDIKSTKIIYRQSDPVEFILDGKLKKYEHKLIEHADLTLVANKKIFNEYEKKYPKLTDKMEIFENGFVVPDENTYYKNPYKTKNNFIYFGLFELDWNYIITLAKSIPEVNIHIFGPYKNKKIKKFKNIHLYGFMSHNKILPYVKYSDTCLLPYKNDKEKLKFVGITSKILTYMYFEKIIISTPYEGSELLKEFGILIPENLDDFIKISKKIINSKNLKIKYDINFEKYKTSTKKEEFINIIKNYKII</sequence>
<evidence type="ECO:0000259" key="1">
    <source>
        <dbReference type="Pfam" id="PF22059"/>
    </source>
</evidence>
<dbReference type="Gene3D" id="3.40.50.11010">
    <property type="match status" value="1"/>
</dbReference>
<dbReference type="SUPFAM" id="SSF53756">
    <property type="entry name" value="UDP-Glycosyltransferase/glycogen phosphorylase"/>
    <property type="match status" value="1"/>
</dbReference>
<dbReference type="STRING" id="1122195.SAMN02745164_01590"/>
<reference evidence="2" key="1">
    <citation type="submission" date="2016-11" db="EMBL/GenBank/DDBJ databases">
        <authorList>
            <person name="Varghese N."/>
            <person name="Submissions S."/>
        </authorList>
    </citation>
    <scope>NUCLEOTIDE SEQUENCE [LARGE SCALE GENOMIC DNA]</scope>
    <source>
        <strain evidence="2">DSM 16785</strain>
    </source>
</reference>
<evidence type="ECO:0000313" key="2">
    <source>
        <dbReference type="EMBL" id="SHF00486.1"/>
    </source>
</evidence>
<dbReference type="InterPro" id="IPR054299">
    <property type="entry name" value="GumK_N"/>
</dbReference>
<protein>
    <submittedName>
        <fullName evidence="2">Glycosyl transferases group 1</fullName>
    </submittedName>
</protein>
<dbReference type="EMBL" id="FQUI01000027">
    <property type="protein sequence ID" value="SHF00486.1"/>
    <property type="molecule type" value="Genomic_DNA"/>
</dbReference>
<dbReference type="Proteomes" id="UP000184334">
    <property type="component" value="Unassembled WGS sequence"/>
</dbReference>